<sequence length="754" mass="85885">MAAAKQELQHTKLLEGSSDQADTPPEIGNPEVGIYWLEIKDRVRDGYTPTTSMSRYETDVLKEFLGSTGDPLLTTVLLRARDGGSMHRLRWLNASVNLHSLLHLNISADLDGESVYYSNICGPFCDANVPINYFYESLNSQLTRLHAGKRPSNSLNLTYPISRVNGFDLHLERNFYGVKLRNINETRNKEDLEVSQLSKFTNIEHIEAIMMTFRADISHPKDEEKMARWEMRVYEFSQNQFNNSLIEMLVLGSEIVDFEMAKEAEKTVPYFVMGERAIEKTKKKRRGLICGIGVNDAFLMAHSWNRTARKHLPIPERLGIIFEEVGPSITITTLTNVVTFLIGALTPTPEISLFCLATAVALGFAYIYTLMLFAPLIYFASIFEERMDISRSNAFGFLDKIRHEVDSLFNWILKIYCKIISNRIFGFLLLFGVLIYWYFALAGTLNIQAKLDTTGHEFQVPISKFWFSVTYHNTVSWEERINLMQEWRRVAEKYPDLNVTVWEVNSMFVDQMLSLKSLTLQTTFLTLCCMALVCLIFIQNPLSVATASFAIGSISIGVIGYLSWWNLNLDPVSLCAVLMSIGMSVDFTAHVSYHFQLSHKREIKEGQLVEKRLSKSIDKLENTIRSIAWPMSQAGLSTVICVFPLVFLQNYIPLVFVKTISLVVIWGLFHGLVLLPAFLTSLPPHWLELNCYRMIIQRLQIMGNDNQNNIESTITKGGDLDSSHPLVGRLSYKETKKKVENEIMRGSLGGFDNF</sequence>
<protein>
    <submittedName>
        <fullName evidence="12">SSD domain-containing protein</fullName>
    </submittedName>
</protein>
<keyword evidence="7" id="KW-0325">Glycoprotein</keyword>
<proteinExistence type="inferred from homology"/>
<evidence type="ECO:0000256" key="4">
    <source>
        <dbReference type="ARBA" id="ARBA00022692"/>
    </source>
</evidence>
<comment type="similarity">
    <text evidence="2">Belongs to the patched family.</text>
</comment>
<accession>A0A915LH74</accession>
<evidence type="ECO:0000256" key="6">
    <source>
        <dbReference type="ARBA" id="ARBA00023136"/>
    </source>
</evidence>
<dbReference type="Proteomes" id="UP000887561">
    <property type="component" value="Unplaced"/>
</dbReference>
<evidence type="ECO:0000256" key="9">
    <source>
        <dbReference type="SAM" id="Phobius"/>
    </source>
</evidence>
<keyword evidence="3" id="KW-1003">Cell membrane</keyword>
<dbReference type="FunFam" id="1.20.1640.10:FF:000013">
    <property type="entry name" value="PaTched Related family"/>
    <property type="match status" value="1"/>
</dbReference>
<dbReference type="PROSITE" id="PS50156">
    <property type="entry name" value="SSD"/>
    <property type="match status" value="1"/>
</dbReference>
<comment type="subcellular location">
    <subcellularLocation>
        <location evidence="1">Cell membrane</location>
        <topology evidence="1">Multi-pass membrane protein</topology>
    </subcellularLocation>
</comment>
<dbReference type="GO" id="GO:0005886">
    <property type="term" value="C:plasma membrane"/>
    <property type="evidence" value="ECO:0007669"/>
    <property type="project" value="UniProtKB-SubCell"/>
</dbReference>
<keyword evidence="4 9" id="KW-0812">Transmembrane</keyword>
<organism evidence="11 12">
    <name type="scientific">Meloidogyne javanica</name>
    <name type="common">Root-knot nematode worm</name>
    <dbReference type="NCBI Taxonomy" id="6303"/>
    <lineage>
        <taxon>Eukaryota</taxon>
        <taxon>Metazoa</taxon>
        <taxon>Ecdysozoa</taxon>
        <taxon>Nematoda</taxon>
        <taxon>Chromadorea</taxon>
        <taxon>Rhabditida</taxon>
        <taxon>Tylenchina</taxon>
        <taxon>Tylenchomorpha</taxon>
        <taxon>Tylenchoidea</taxon>
        <taxon>Meloidogynidae</taxon>
        <taxon>Meloidogyninae</taxon>
        <taxon>Meloidogyne</taxon>
        <taxon>Meloidogyne incognita group</taxon>
    </lineage>
</organism>
<feature type="region of interest" description="Disordered" evidence="8">
    <location>
        <begin position="1"/>
        <end position="29"/>
    </location>
</feature>
<evidence type="ECO:0000313" key="12">
    <source>
        <dbReference type="WBParaSite" id="scaffold12136_cov215.g16101"/>
    </source>
</evidence>
<feature type="transmembrane region" description="Helical" evidence="9">
    <location>
        <begin position="424"/>
        <end position="441"/>
    </location>
</feature>
<evidence type="ECO:0000259" key="10">
    <source>
        <dbReference type="PROSITE" id="PS50156"/>
    </source>
</evidence>
<dbReference type="InterPro" id="IPR051697">
    <property type="entry name" value="Patched_domain-protein"/>
</dbReference>
<evidence type="ECO:0000256" key="8">
    <source>
        <dbReference type="SAM" id="MobiDB-lite"/>
    </source>
</evidence>
<feature type="transmembrane region" description="Helical" evidence="9">
    <location>
        <begin position="351"/>
        <end position="380"/>
    </location>
</feature>
<dbReference type="Pfam" id="PF02460">
    <property type="entry name" value="Patched"/>
    <property type="match status" value="1"/>
</dbReference>
<evidence type="ECO:0000256" key="1">
    <source>
        <dbReference type="ARBA" id="ARBA00004651"/>
    </source>
</evidence>
<keyword evidence="5 9" id="KW-1133">Transmembrane helix</keyword>
<dbReference type="WBParaSite" id="scaffold12136_cov215.g16101">
    <property type="protein sequence ID" value="scaffold12136_cov215.g16101"/>
    <property type="gene ID" value="scaffold12136_cov215.g16101"/>
</dbReference>
<evidence type="ECO:0000256" key="7">
    <source>
        <dbReference type="ARBA" id="ARBA00023180"/>
    </source>
</evidence>
<reference evidence="12" key="1">
    <citation type="submission" date="2022-11" db="UniProtKB">
        <authorList>
            <consortium name="WormBaseParasite"/>
        </authorList>
    </citation>
    <scope>IDENTIFICATION</scope>
</reference>
<evidence type="ECO:0000256" key="2">
    <source>
        <dbReference type="ARBA" id="ARBA00005585"/>
    </source>
</evidence>
<feature type="transmembrane region" description="Helical" evidence="9">
    <location>
        <begin position="627"/>
        <end position="648"/>
    </location>
</feature>
<evidence type="ECO:0000256" key="3">
    <source>
        <dbReference type="ARBA" id="ARBA00022475"/>
    </source>
</evidence>
<feature type="transmembrane region" description="Helical" evidence="9">
    <location>
        <begin position="660"/>
        <end position="679"/>
    </location>
</feature>
<dbReference type="InterPro" id="IPR003392">
    <property type="entry name" value="PTHD_SSD"/>
</dbReference>
<dbReference type="GO" id="GO:0030659">
    <property type="term" value="C:cytoplasmic vesicle membrane"/>
    <property type="evidence" value="ECO:0007669"/>
    <property type="project" value="TreeGrafter"/>
</dbReference>
<dbReference type="GO" id="GO:0006897">
    <property type="term" value="P:endocytosis"/>
    <property type="evidence" value="ECO:0007669"/>
    <property type="project" value="TreeGrafter"/>
</dbReference>
<dbReference type="PANTHER" id="PTHR10796:SF92">
    <property type="entry name" value="PATCHED-RELATED, ISOFORM A"/>
    <property type="match status" value="1"/>
</dbReference>
<dbReference type="SUPFAM" id="SSF82866">
    <property type="entry name" value="Multidrug efflux transporter AcrB transmembrane domain"/>
    <property type="match status" value="2"/>
</dbReference>
<feature type="domain" description="SSD" evidence="10">
    <location>
        <begin position="268"/>
        <end position="379"/>
    </location>
</feature>
<dbReference type="GO" id="GO:0018996">
    <property type="term" value="P:molting cycle, collagen and cuticulin-based cuticle"/>
    <property type="evidence" value="ECO:0007669"/>
    <property type="project" value="TreeGrafter"/>
</dbReference>
<evidence type="ECO:0000313" key="11">
    <source>
        <dbReference type="Proteomes" id="UP000887561"/>
    </source>
</evidence>
<evidence type="ECO:0000256" key="5">
    <source>
        <dbReference type="ARBA" id="ARBA00022989"/>
    </source>
</evidence>
<keyword evidence="11" id="KW-1185">Reference proteome</keyword>
<feature type="transmembrane region" description="Helical" evidence="9">
    <location>
        <begin position="545"/>
        <end position="565"/>
    </location>
</feature>
<keyword evidence="6 9" id="KW-0472">Membrane</keyword>
<dbReference type="Gene3D" id="1.20.1640.10">
    <property type="entry name" value="Multidrug efflux transporter AcrB transmembrane domain"/>
    <property type="match status" value="2"/>
</dbReference>
<dbReference type="InterPro" id="IPR000731">
    <property type="entry name" value="SSD"/>
</dbReference>
<dbReference type="PANTHER" id="PTHR10796">
    <property type="entry name" value="PATCHED-RELATED"/>
    <property type="match status" value="1"/>
</dbReference>
<name>A0A915LH74_MELJA</name>
<dbReference type="AlphaFoldDB" id="A0A915LH74"/>
<feature type="transmembrane region" description="Helical" evidence="9">
    <location>
        <begin position="518"/>
        <end position="538"/>
    </location>
</feature>